<feature type="domain" description="CBS" evidence="3">
    <location>
        <begin position="81"/>
        <end position="139"/>
    </location>
</feature>
<dbReference type="PANTHER" id="PTHR43080:SF2">
    <property type="entry name" value="CBS DOMAIN-CONTAINING PROTEIN"/>
    <property type="match status" value="1"/>
</dbReference>
<reference evidence="5 6" key="1">
    <citation type="submission" date="2022-08" db="EMBL/GenBank/DDBJ databases">
        <title>Aerococcaceae sp. nov isolated from spoiled eye mask.</title>
        <authorList>
            <person name="Zhou G."/>
            <person name="Xie X.-B."/>
            <person name="Shi Q.-S."/>
            <person name="Wang Y.-S."/>
            <person name="Wen X."/>
            <person name="Peng H."/>
            <person name="Yang X.-J."/>
            <person name="Tao H.-B."/>
            <person name="Huang X.-M."/>
        </authorList>
    </citation>
    <scope>NUCLEOTIDE SEQUENCE [LARGE SCALE GENOMIC DNA]</scope>
    <source>
        <strain evidence="6">DM20194951</strain>
    </source>
</reference>
<dbReference type="InterPro" id="IPR002912">
    <property type="entry name" value="ACT_dom"/>
</dbReference>
<evidence type="ECO:0000256" key="2">
    <source>
        <dbReference type="PROSITE-ProRule" id="PRU00703"/>
    </source>
</evidence>
<dbReference type="InterPro" id="IPR046342">
    <property type="entry name" value="CBS_dom_sf"/>
</dbReference>
<dbReference type="Proteomes" id="UP001315967">
    <property type="component" value="Chromosome"/>
</dbReference>
<accession>A0ABY5P2A3</accession>
<dbReference type="Pfam" id="PF00571">
    <property type="entry name" value="CBS"/>
    <property type="match status" value="2"/>
</dbReference>
<dbReference type="PROSITE" id="PS51371">
    <property type="entry name" value="CBS"/>
    <property type="match status" value="2"/>
</dbReference>
<dbReference type="Gene3D" id="3.10.580.10">
    <property type="entry name" value="CBS-domain"/>
    <property type="match status" value="1"/>
</dbReference>
<protein>
    <submittedName>
        <fullName evidence="5">CBS domain-containing protein</fullName>
    </submittedName>
</protein>
<organism evidence="5 6">
    <name type="scientific">Fundicoccus culcitae</name>
    <dbReference type="NCBI Taxonomy" id="2969821"/>
    <lineage>
        <taxon>Bacteria</taxon>
        <taxon>Bacillati</taxon>
        <taxon>Bacillota</taxon>
        <taxon>Bacilli</taxon>
        <taxon>Lactobacillales</taxon>
        <taxon>Aerococcaceae</taxon>
        <taxon>Fundicoccus</taxon>
    </lineage>
</organism>
<dbReference type="SMART" id="SM00116">
    <property type="entry name" value="CBS"/>
    <property type="match status" value="2"/>
</dbReference>
<feature type="domain" description="ACT" evidence="4">
    <location>
        <begin position="143"/>
        <end position="216"/>
    </location>
</feature>
<keyword evidence="1 2" id="KW-0129">CBS domain</keyword>
<dbReference type="InterPro" id="IPR045865">
    <property type="entry name" value="ACT-like_dom_sf"/>
</dbReference>
<dbReference type="RefSeq" id="WP_313792333.1">
    <property type="nucleotide sequence ID" value="NZ_CP102453.1"/>
</dbReference>
<dbReference type="InterPro" id="IPR000644">
    <property type="entry name" value="CBS_dom"/>
</dbReference>
<dbReference type="PANTHER" id="PTHR43080">
    <property type="entry name" value="CBS DOMAIN-CONTAINING PROTEIN CBSX3, MITOCHONDRIAL"/>
    <property type="match status" value="1"/>
</dbReference>
<evidence type="ECO:0000259" key="4">
    <source>
        <dbReference type="PROSITE" id="PS51671"/>
    </source>
</evidence>
<dbReference type="EMBL" id="CP102453">
    <property type="protein sequence ID" value="UUX32832.1"/>
    <property type="molecule type" value="Genomic_DNA"/>
</dbReference>
<dbReference type="SUPFAM" id="SSF55021">
    <property type="entry name" value="ACT-like"/>
    <property type="match status" value="1"/>
</dbReference>
<name>A0ABY5P2A3_9LACT</name>
<evidence type="ECO:0000256" key="1">
    <source>
        <dbReference type="ARBA" id="ARBA00023122"/>
    </source>
</evidence>
<proteinExistence type="predicted"/>
<dbReference type="InterPro" id="IPR051257">
    <property type="entry name" value="Diverse_CBS-Domain"/>
</dbReference>
<dbReference type="SUPFAM" id="SSF54631">
    <property type="entry name" value="CBS-domain pair"/>
    <property type="match status" value="1"/>
</dbReference>
<dbReference type="CDD" id="cd04584">
    <property type="entry name" value="CBS_pair_AcuB_like"/>
    <property type="match status" value="1"/>
</dbReference>
<keyword evidence="6" id="KW-1185">Reference proteome</keyword>
<gene>
    <name evidence="5" type="ORF">NRE15_07840</name>
</gene>
<dbReference type="PROSITE" id="PS51671">
    <property type="entry name" value="ACT"/>
    <property type="match status" value="1"/>
</dbReference>
<evidence type="ECO:0000313" key="5">
    <source>
        <dbReference type="EMBL" id="UUX32832.1"/>
    </source>
</evidence>
<sequence>MYVKDYMSTDLITIKPTTTILQASDLMKRHDIKRLPVMENDRLVGLVTRDLIDKNLPSGATSLSAHEVNYVLEKTKVSDFMMKKIDSVAPDSLLEQAAVMMRTRDIGVVVVLDDNTLVGILTDKDIFRAFADISGYNSPGTTIVLELEKDRVGVIEEIGDALLATQINLSHMTVYHFEGVVRVVMHVETNDVTQLTNLLKQAGYQVQTVQKKTPID</sequence>
<evidence type="ECO:0000313" key="6">
    <source>
        <dbReference type="Proteomes" id="UP001315967"/>
    </source>
</evidence>
<evidence type="ECO:0000259" key="3">
    <source>
        <dbReference type="PROSITE" id="PS51371"/>
    </source>
</evidence>
<feature type="domain" description="CBS" evidence="3">
    <location>
        <begin position="7"/>
        <end position="62"/>
    </location>
</feature>